<dbReference type="GO" id="GO:0006355">
    <property type="term" value="P:regulation of DNA-templated transcription"/>
    <property type="evidence" value="ECO:0007669"/>
    <property type="project" value="InterPro"/>
</dbReference>
<gene>
    <name evidence="10" type="ORF">B5M42_10425</name>
</gene>
<dbReference type="InterPro" id="IPR035965">
    <property type="entry name" value="PAS-like_dom_sf"/>
</dbReference>
<feature type="domain" description="PAS" evidence="7">
    <location>
        <begin position="347"/>
        <end position="399"/>
    </location>
</feature>
<dbReference type="PROSITE" id="PS50112">
    <property type="entry name" value="PAS"/>
    <property type="match status" value="1"/>
</dbReference>
<comment type="subcellular location">
    <subcellularLocation>
        <location evidence="1">Cell membrane</location>
        <topology evidence="1">Multi-pass membrane protein</topology>
    </subcellularLocation>
</comment>
<feature type="transmembrane region" description="Helical" evidence="6">
    <location>
        <begin position="35"/>
        <end position="56"/>
    </location>
</feature>
<dbReference type="NCBIfam" id="TIGR00254">
    <property type="entry name" value="GGDEF"/>
    <property type="match status" value="1"/>
</dbReference>
<dbReference type="InterPro" id="IPR000014">
    <property type="entry name" value="PAS"/>
</dbReference>
<dbReference type="AlphaFoldDB" id="A0A4Y8Q356"/>
<dbReference type="InterPro" id="IPR029787">
    <property type="entry name" value="Nucleotide_cyclase"/>
</dbReference>
<sequence length="898" mass="99555">MIHDLLANFALLMSGFFAATFWLRNRSAFAPATLWMKLGTGLANGCLGLLLMLFSVHINGTLVDLRQVAVIASAYFGGIYAALTTALIVAVGRIALFGGVNAASVTASLGVLALALGAGWICTNITSYWRRWGYSWLWMLTVNCLTSAYLLGASFLKSLPVYATIATAALLVTASVLYVLGQAREKSQLNDVLISLTKRFNKMDTAFSIYDATLQQMGVLFNVQLGSVIVIDHQRFRLLSVMNGGLTKRENREISLQDMEVLATAQRGETVLFPDWSKKRPRGNVDEVVYQTKSVRSSLHVPFEYKGRVIAMLSLGASMPGYFDEKKAAAVQMLVPLVSLAMALKEAEGKFSSIIDSSHDAIVLADDDDRIVLWSKGAHAMFGYTEEEVLGRNVDLIIPLEQRDEYLRGLERLRASGELQLASRTVEMQGLRKNGGVFPLEMSLNTWNTGGQQYFSGILRDISERRETEQFILALKQELADTLHNQQGIVLKYKKREEGYVVTMVEGQLAQQFKMTDGRAVGRPIRELVPPESYPTIQEHYERAWLGETLQFDSRIGEYTLLTALSPVVVDGVVTEVVATASDITARVKVEAELQESEDRYRRLMELLPDGFFIHSGGKVVLANPEAASLLGAAGVEELIGCTLGQIIHADSLAADLEQAAYMYEHKASLPPSDRTYVRLDGKLIQVEASSTWMSYQGKPAIMIVFRDITSRKQAELQMRQANEMLKRLSSLDGLTGIPNRRSFEEQFARLWSEAHKERSPLSLLLLDIDCFKAYNDSYGHQQGDACLRQVAFKLAELGAERDAFVARYGGEEFVCLLPGAEELEAELFAEEVCEAVRSLDIVHAFSVVDRHVTVSVGGTTLENHGEIHPRDLVEAADKALYRAKETGRNRVVLLRED</sequence>
<evidence type="ECO:0000259" key="8">
    <source>
        <dbReference type="PROSITE" id="PS50113"/>
    </source>
</evidence>
<feature type="transmembrane region" description="Helical" evidence="6">
    <location>
        <begin position="102"/>
        <end position="122"/>
    </location>
</feature>
<dbReference type="PROSITE" id="PS50887">
    <property type="entry name" value="GGDEF"/>
    <property type="match status" value="1"/>
</dbReference>
<proteinExistence type="predicted"/>
<evidence type="ECO:0000313" key="10">
    <source>
        <dbReference type="EMBL" id="TFE87967.1"/>
    </source>
</evidence>
<dbReference type="CDD" id="cd01949">
    <property type="entry name" value="GGDEF"/>
    <property type="match status" value="1"/>
</dbReference>
<dbReference type="Gene3D" id="3.30.450.20">
    <property type="entry name" value="PAS domain"/>
    <property type="match status" value="3"/>
</dbReference>
<dbReference type="SUPFAM" id="SSF55785">
    <property type="entry name" value="PYP-like sensor domain (PAS domain)"/>
    <property type="match status" value="3"/>
</dbReference>
<dbReference type="Gene3D" id="3.30.70.270">
    <property type="match status" value="1"/>
</dbReference>
<dbReference type="InterPro" id="IPR013767">
    <property type="entry name" value="PAS_fold"/>
</dbReference>
<reference evidence="10 11" key="1">
    <citation type="submission" date="2017-03" db="EMBL/GenBank/DDBJ databases">
        <title>Isolation of Levoglucosan Utilizing Bacteria.</title>
        <authorList>
            <person name="Arya A.S."/>
        </authorList>
    </citation>
    <scope>NUCLEOTIDE SEQUENCE [LARGE SCALE GENOMIC DNA]</scope>
    <source>
        <strain evidence="10 11">MEC069</strain>
    </source>
</reference>
<evidence type="ECO:0000313" key="11">
    <source>
        <dbReference type="Proteomes" id="UP000298246"/>
    </source>
</evidence>
<evidence type="ECO:0000256" key="1">
    <source>
        <dbReference type="ARBA" id="ARBA00004651"/>
    </source>
</evidence>
<keyword evidence="2" id="KW-1003">Cell membrane</keyword>
<dbReference type="EMBL" id="MYFO01000011">
    <property type="protein sequence ID" value="TFE87967.1"/>
    <property type="molecule type" value="Genomic_DNA"/>
</dbReference>
<organism evidence="10 11">
    <name type="scientific">Paenibacillus athensensis</name>
    <dbReference type="NCBI Taxonomy" id="1967502"/>
    <lineage>
        <taxon>Bacteria</taxon>
        <taxon>Bacillati</taxon>
        <taxon>Bacillota</taxon>
        <taxon>Bacilli</taxon>
        <taxon>Bacillales</taxon>
        <taxon>Paenibacillaceae</taxon>
        <taxon>Paenibacillus</taxon>
    </lineage>
</organism>
<keyword evidence="11" id="KW-1185">Reference proteome</keyword>
<keyword evidence="5 6" id="KW-0472">Membrane</keyword>
<dbReference type="SMART" id="SM00086">
    <property type="entry name" value="PAC"/>
    <property type="match status" value="3"/>
</dbReference>
<dbReference type="InterPro" id="IPR000700">
    <property type="entry name" value="PAS-assoc_C"/>
</dbReference>
<protein>
    <recommendedName>
        <fullName evidence="12">Diguanylate cyclase</fullName>
    </recommendedName>
</protein>
<dbReference type="RefSeq" id="WP_134752481.1">
    <property type="nucleotide sequence ID" value="NZ_MYFO02000003.1"/>
</dbReference>
<evidence type="ECO:0008006" key="12">
    <source>
        <dbReference type="Google" id="ProtNLM"/>
    </source>
</evidence>
<dbReference type="Pfam" id="PF00990">
    <property type="entry name" value="GGDEF"/>
    <property type="match status" value="1"/>
</dbReference>
<dbReference type="GO" id="GO:0005886">
    <property type="term" value="C:plasma membrane"/>
    <property type="evidence" value="ECO:0007669"/>
    <property type="project" value="UniProtKB-SubCell"/>
</dbReference>
<dbReference type="CDD" id="cd00130">
    <property type="entry name" value="PAS"/>
    <property type="match status" value="2"/>
</dbReference>
<dbReference type="NCBIfam" id="TIGR00229">
    <property type="entry name" value="sensory_box"/>
    <property type="match status" value="2"/>
</dbReference>
<evidence type="ECO:0000259" key="7">
    <source>
        <dbReference type="PROSITE" id="PS50112"/>
    </source>
</evidence>
<feature type="transmembrane region" description="Helical" evidence="6">
    <location>
        <begin position="161"/>
        <end position="180"/>
    </location>
</feature>
<evidence type="ECO:0000256" key="2">
    <source>
        <dbReference type="ARBA" id="ARBA00022475"/>
    </source>
</evidence>
<dbReference type="InterPro" id="IPR001610">
    <property type="entry name" value="PAC"/>
</dbReference>
<evidence type="ECO:0000256" key="6">
    <source>
        <dbReference type="SAM" id="Phobius"/>
    </source>
</evidence>
<dbReference type="Pfam" id="PF07694">
    <property type="entry name" value="5TM-5TMR_LYT"/>
    <property type="match status" value="1"/>
</dbReference>
<feature type="transmembrane region" description="Helical" evidence="6">
    <location>
        <begin position="5"/>
        <end position="23"/>
    </location>
</feature>
<dbReference type="InterPro" id="IPR029016">
    <property type="entry name" value="GAF-like_dom_sf"/>
</dbReference>
<dbReference type="OrthoDB" id="9759607at2"/>
<dbReference type="Pfam" id="PF00989">
    <property type="entry name" value="PAS"/>
    <property type="match status" value="1"/>
</dbReference>
<dbReference type="InterPro" id="IPR013656">
    <property type="entry name" value="PAS_4"/>
</dbReference>
<dbReference type="SUPFAM" id="SSF55073">
    <property type="entry name" value="Nucleotide cyclase"/>
    <property type="match status" value="1"/>
</dbReference>
<name>A0A4Y8Q356_9BACL</name>
<dbReference type="SUPFAM" id="SSF55781">
    <property type="entry name" value="GAF domain-like"/>
    <property type="match status" value="1"/>
</dbReference>
<dbReference type="PANTHER" id="PTHR44757:SF2">
    <property type="entry name" value="BIOFILM ARCHITECTURE MAINTENANCE PROTEIN MBAA"/>
    <property type="match status" value="1"/>
</dbReference>
<feature type="domain" description="GGDEF" evidence="9">
    <location>
        <begin position="760"/>
        <end position="897"/>
    </location>
</feature>
<feature type="domain" description="PAC" evidence="8">
    <location>
        <begin position="424"/>
        <end position="474"/>
    </location>
</feature>
<keyword evidence="4 6" id="KW-1133">Transmembrane helix</keyword>
<keyword evidence="3 6" id="KW-0812">Transmembrane</keyword>
<evidence type="ECO:0000256" key="5">
    <source>
        <dbReference type="ARBA" id="ARBA00023136"/>
    </source>
</evidence>
<dbReference type="Gene3D" id="3.30.450.40">
    <property type="match status" value="1"/>
</dbReference>
<dbReference type="PROSITE" id="PS50113">
    <property type="entry name" value="PAC"/>
    <property type="match status" value="2"/>
</dbReference>
<evidence type="ECO:0000259" key="9">
    <source>
        <dbReference type="PROSITE" id="PS50887"/>
    </source>
</evidence>
<dbReference type="InterPro" id="IPR043128">
    <property type="entry name" value="Rev_trsase/Diguanyl_cyclase"/>
</dbReference>
<accession>A0A4Y8Q356</accession>
<dbReference type="GO" id="GO:0071555">
    <property type="term" value="P:cell wall organization"/>
    <property type="evidence" value="ECO:0007669"/>
    <property type="project" value="InterPro"/>
</dbReference>
<feature type="transmembrane region" description="Helical" evidence="6">
    <location>
        <begin position="68"/>
        <end position="96"/>
    </location>
</feature>
<dbReference type="InterPro" id="IPR052155">
    <property type="entry name" value="Biofilm_reg_signaling"/>
</dbReference>
<dbReference type="InterPro" id="IPR000160">
    <property type="entry name" value="GGDEF_dom"/>
</dbReference>
<dbReference type="SMART" id="SM00091">
    <property type="entry name" value="PAS"/>
    <property type="match status" value="2"/>
</dbReference>
<evidence type="ECO:0000256" key="4">
    <source>
        <dbReference type="ARBA" id="ARBA00022989"/>
    </source>
</evidence>
<dbReference type="Pfam" id="PF08448">
    <property type="entry name" value="PAS_4"/>
    <property type="match status" value="1"/>
</dbReference>
<dbReference type="FunFam" id="3.30.70.270:FF:000001">
    <property type="entry name" value="Diguanylate cyclase domain protein"/>
    <property type="match status" value="1"/>
</dbReference>
<dbReference type="SMART" id="SM00267">
    <property type="entry name" value="GGDEF"/>
    <property type="match status" value="1"/>
</dbReference>
<dbReference type="GO" id="GO:0000155">
    <property type="term" value="F:phosphorelay sensor kinase activity"/>
    <property type="evidence" value="ECO:0007669"/>
    <property type="project" value="InterPro"/>
</dbReference>
<evidence type="ECO:0000256" key="3">
    <source>
        <dbReference type="ARBA" id="ARBA00022692"/>
    </source>
</evidence>
<feature type="transmembrane region" description="Helical" evidence="6">
    <location>
        <begin position="134"/>
        <end position="155"/>
    </location>
</feature>
<feature type="domain" description="PAC" evidence="8">
    <location>
        <begin position="671"/>
        <end position="721"/>
    </location>
</feature>
<dbReference type="InterPro" id="IPR011620">
    <property type="entry name" value="Sig_transdc_His_kinase_LytS_TM"/>
</dbReference>
<dbReference type="Pfam" id="PF13426">
    <property type="entry name" value="PAS_9"/>
    <property type="match status" value="1"/>
</dbReference>
<dbReference type="PANTHER" id="PTHR44757">
    <property type="entry name" value="DIGUANYLATE CYCLASE DGCP"/>
    <property type="match status" value="1"/>
</dbReference>
<dbReference type="Proteomes" id="UP000298246">
    <property type="component" value="Unassembled WGS sequence"/>
</dbReference>
<comment type="caution">
    <text evidence="10">The sequence shown here is derived from an EMBL/GenBank/DDBJ whole genome shotgun (WGS) entry which is preliminary data.</text>
</comment>